<protein>
    <submittedName>
        <fullName evidence="1">Uncharacterized protein</fullName>
    </submittedName>
</protein>
<organism evidence="1 2">
    <name type="scientific">Prorocentrum cordatum</name>
    <dbReference type="NCBI Taxonomy" id="2364126"/>
    <lineage>
        <taxon>Eukaryota</taxon>
        <taxon>Sar</taxon>
        <taxon>Alveolata</taxon>
        <taxon>Dinophyceae</taxon>
        <taxon>Prorocentrales</taxon>
        <taxon>Prorocentraceae</taxon>
        <taxon>Prorocentrum</taxon>
    </lineage>
</organism>
<feature type="non-terminal residue" evidence="1">
    <location>
        <position position="143"/>
    </location>
</feature>
<sequence length="143" mass="15993">MWMPDLDQERLVCWLKLDSPASIALDAASVLLPIKVGSPRPVPLGKGMYKSIWGIEFLAGSCVMLHPDALCTDRVPGLLTTASPLDTWAVVGNEPSNQEPYQWYDPDKPNYRHFTITCWFFWPLHSSGPLRGLSQDPLLSRGQ</sequence>
<dbReference type="EMBL" id="CAUYUJ010015677">
    <property type="protein sequence ID" value="CAK0856863.1"/>
    <property type="molecule type" value="Genomic_DNA"/>
</dbReference>
<proteinExistence type="predicted"/>
<evidence type="ECO:0000313" key="1">
    <source>
        <dbReference type="EMBL" id="CAK0856863.1"/>
    </source>
</evidence>
<evidence type="ECO:0000313" key="2">
    <source>
        <dbReference type="Proteomes" id="UP001189429"/>
    </source>
</evidence>
<accession>A0ABN9UDF2</accession>
<comment type="caution">
    <text evidence="1">The sequence shown here is derived from an EMBL/GenBank/DDBJ whole genome shotgun (WGS) entry which is preliminary data.</text>
</comment>
<dbReference type="Proteomes" id="UP001189429">
    <property type="component" value="Unassembled WGS sequence"/>
</dbReference>
<reference evidence="1" key="1">
    <citation type="submission" date="2023-10" db="EMBL/GenBank/DDBJ databases">
        <authorList>
            <person name="Chen Y."/>
            <person name="Shah S."/>
            <person name="Dougan E. K."/>
            <person name="Thang M."/>
            <person name="Chan C."/>
        </authorList>
    </citation>
    <scope>NUCLEOTIDE SEQUENCE [LARGE SCALE GENOMIC DNA]</scope>
</reference>
<gene>
    <name evidence="1" type="ORF">PCOR1329_LOCUS47128</name>
</gene>
<name>A0ABN9UDF2_9DINO</name>
<keyword evidence="2" id="KW-1185">Reference proteome</keyword>